<dbReference type="PANTHER" id="PTHR15371:SF0">
    <property type="entry name" value="SD19278P"/>
    <property type="match status" value="1"/>
</dbReference>
<keyword evidence="4" id="KW-0472">Membrane</keyword>
<dbReference type="AlphaFoldDB" id="A0A3M7F5H0"/>
<dbReference type="InterPro" id="IPR045238">
    <property type="entry name" value="Tim23-like"/>
</dbReference>
<dbReference type="GO" id="GO:0030150">
    <property type="term" value="P:protein import into mitochondrial matrix"/>
    <property type="evidence" value="ECO:0007669"/>
    <property type="project" value="TreeGrafter"/>
</dbReference>
<dbReference type="PANTHER" id="PTHR15371">
    <property type="entry name" value="TIM23"/>
    <property type="match status" value="1"/>
</dbReference>
<evidence type="ECO:0000256" key="5">
    <source>
        <dbReference type="SAM" id="MobiDB-lite"/>
    </source>
</evidence>
<evidence type="ECO:0000256" key="1">
    <source>
        <dbReference type="ARBA" id="ARBA00004141"/>
    </source>
</evidence>
<dbReference type="Pfam" id="PF02466">
    <property type="entry name" value="Tim17"/>
    <property type="match status" value="1"/>
</dbReference>
<feature type="region of interest" description="Disordered" evidence="5">
    <location>
        <begin position="1"/>
        <end position="48"/>
    </location>
</feature>
<name>A0A3M7F5H0_HORWE</name>
<dbReference type="Proteomes" id="UP000268823">
    <property type="component" value="Unassembled WGS sequence"/>
</dbReference>
<feature type="region of interest" description="Disordered" evidence="5">
    <location>
        <begin position="382"/>
        <end position="453"/>
    </location>
</feature>
<protein>
    <recommendedName>
        <fullName evidence="8">Mitochondrial import inner membrane translocase subunit TIM23</fullName>
    </recommendedName>
</protein>
<dbReference type="GO" id="GO:0008320">
    <property type="term" value="F:protein transmembrane transporter activity"/>
    <property type="evidence" value="ECO:0007669"/>
    <property type="project" value="TreeGrafter"/>
</dbReference>
<dbReference type="OrthoDB" id="159299at2759"/>
<dbReference type="GO" id="GO:0005744">
    <property type="term" value="C:TIM23 mitochondrial import inner membrane translocase complex"/>
    <property type="evidence" value="ECO:0007669"/>
    <property type="project" value="TreeGrafter"/>
</dbReference>
<keyword evidence="3" id="KW-1133">Transmembrane helix</keyword>
<evidence type="ECO:0000313" key="6">
    <source>
        <dbReference type="EMBL" id="RMY83761.1"/>
    </source>
</evidence>
<feature type="compositionally biased region" description="Low complexity" evidence="5">
    <location>
        <begin position="10"/>
        <end position="26"/>
    </location>
</feature>
<evidence type="ECO:0000256" key="2">
    <source>
        <dbReference type="ARBA" id="ARBA00022692"/>
    </source>
</evidence>
<sequence length="489" mass="53426">MGIWDAFTGKKSAAQSSSSDTTLQDSAPGLTFNNTTPSSDDVGSFMSQPGAFDPSSLHPLAGLNQDTLDYLTLDDTALSDLPGSRSALPSRGWSDDLCYGTGVTYLAALSIGGAWGLAEGLNRLPATAPPKLRLNSALNAITRRGPFLGNSAGVVAMMYNGINSTIGYYRGRHDSFNSVTAGAISGAIFRSTKGTRPMMISSGICASVAGSWAVHHHSLRAPIDRWPRSNNIIAQDPPRETFVQRVDVYQDSLYRAFESSLDFYSSRVEIVKTPLHELPGTLNIEIITLSRDKHQQWPVVIRVSDYAVGNLINGVVTLQGSSSNHLAACLVRCHNTRKQKWGLRLAALGETQSSDGAQETESQSEDLHMIMHFLANMVHHAQASSVPADRAQAHPSVSPSPPKINPSISKQSTCRRERKSQSHDQSDHEKQRRISSQGDGYVAPVDLHSPQPAGLLPQQYQYYHSVERHYAMLEKHLDDEWPHRLEGMM</sequence>
<reference evidence="6 7" key="1">
    <citation type="journal article" date="2018" name="BMC Genomics">
        <title>Genomic evidence for intraspecific hybridization in a clonal and extremely halotolerant yeast.</title>
        <authorList>
            <person name="Gostincar C."/>
            <person name="Stajich J.E."/>
            <person name="Zupancic J."/>
            <person name="Zalar P."/>
            <person name="Gunde-Cimerman N."/>
        </authorList>
    </citation>
    <scope>NUCLEOTIDE SEQUENCE [LARGE SCALE GENOMIC DNA]</scope>
    <source>
        <strain evidence="6 7">EXF-2788</strain>
    </source>
</reference>
<evidence type="ECO:0000256" key="4">
    <source>
        <dbReference type="ARBA" id="ARBA00023136"/>
    </source>
</evidence>
<evidence type="ECO:0000313" key="7">
    <source>
        <dbReference type="Proteomes" id="UP000268823"/>
    </source>
</evidence>
<evidence type="ECO:0008006" key="8">
    <source>
        <dbReference type="Google" id="ProtNLM"/>
    </source>
</evidence>
<comment type="subcellular location">
    <subcellularLocation>
        <location evidence="1">Membrane</location>
        <topology evidence="1">Multi-pass membrane protein</topology>
    </subcellularLocation>
</comment>
<feature type="compositionally biased region" description="Basic and acidic residues" evidence="5">
    <location>
        <begin position="419"/>
        <end position="432"/>
    </location>
</feature>
<feature type="compositionally biased region" description="Polar residues" evidence="5">
    <location>
        <begin position="31"/>
        <end position="47"/>
    </location>
</feature>
<proteinExistence type="predicted"/>
<evidence type="ECO:0000256" key="3">
    <source>
        <dbReference type="ARBA" id="ARBA00022989"/>
    </source>
</evidence>
<organism evidence="6 7">
    <name type="scientific">Hortaea werneckii</name>
    <name type="common">Black yeast</name>
    <name type="synonym">Cladosporium werneckii</name>
    <dbReference type="NCBI Taxonomy" id="91943"/>
    <lineage>
        <taxon>Eukaryota</taxon>
        <taxon>Fungi</taxon>
        <taxon>Dikarya</taxon>
        <taxon>Ascomycota</taxon>
        <taxon>Pezizomycotina</taxon>
        <taxon>Dothideomycetes</taxon>
        <taxon>Dothideomycetidae</taxon>
        <taxon>Mycosphaerellales</taxon>
        <taxon>Teratosphaeriaceae</taxon>
        <taxon>Hortaea</taxon>
    </lineage>
</organism>
<comment type="caution">
    <text evidence="6">The sequence shown here is derived from an EMBL/GenBank/DDBJ whole genome shotgun (WGS) entry which is preliminary data.</text>
</comment>
<keyword evidence="2" id="KW-0812">Transmembrane</keyword>
<gene>
    <name evidence="6" type="ORF">D0861_07275</name>
</gene>
<dbReference type="VEuPathDB" id="FungiDB:BTJ68_08194"/>
<accession>A0A3M7F5H0</accession>
<dbReference type="EMBL" id="QWIR01000172">
    <property type="protein sequence ID" value="RMY83761.1"/>
    <property type="molecule type" value="Genomic_DNA"/>
</dbReference>